<sequence>MAKQHMLALKNVFMSYGSKPVLLNINLAVSKGEWWYQRIGRQSV</sequence>
<protein>
    <submittedName>
        <fullName evidence="1">Uncharacterized protein</fullName>
    </submittedName>
</protein>
<dbReference type="KEGG" id="vck:PG915_24000"/>
<proteinExistence type="predicted"/>
<dbReference type="RefSeq" id="WP_353500346.1">
    <property type="nucleotide sequence ID" value="NZ_CP115922.1"/>
</dbReference>
<dbReference type="EMBL" id="CP115922">
    <property type="protein sequence ID" value="XCD19228.1"/>
    <property type="molecule type" value="Genomic_DNA"/>
</dbReference>
<evidence type="ECO:0000313" key="1">
    <source>
        <dbReference type="EMBL" id="XCD19228.1"/>
    </source>
</evidence>
<keyword evidence="1" id="KW-0614">Plasmid</keyword>
<reference evidence="1" key="1">
    <citation type="submission" date="2023-01" db="EMBL/GenBank/DDBJ databases">
        <title>Vibrio sp. CB1-14 genome sequencing.</title>
        <authorList>
            <person name="Otstavnykh N."/>
            <person name="Isaeva M."/>
            <person name="Meleshko D."/>
        </authorList>
    </citation>
    <scope>NUCLEOTIDE SEQUENCE</scope>
    <source>
        <strain evidence="1">CB1-14</strain>
        <plasmid evidence="1">p1</plasmid>
    </source>
</reference>
<name>A0AAU8BUK0_9VIBR</name>
<accession>A0AAU8BUK0</accession>
<dbReference type="AlphaFoldDB" id="A0AAU8BUK0"/>
<geneLocation type="plasmid" evidence="1">
    <name>p1</name>
</geneLocation>
<organism evidence="1">
    <name type="scientific">Vibrio chaetopteri</name>
    <dbReference type="NCBI Taxonomy" id="3016528"/>
    <lineage>
        <taxon>Bacteria</taxon>
        <taxon>Pseudomonadati</taxon>
        <taxon>Pseudomonadota</taxon>
        <taxon>Gammaproteobacteria</taxon>
        <taxon>Vibrionales</taxon>
        <taxon>Vibrionaceae</taxon>
        <taxon>Vibrio</taxon>
    </lineage>
</organism>
<gene>
    <name evidence="1" type="ORF">PG915_24000</name>
</gene>